<dbReference type="InterPro" id="IPR023198">
    <property type="entry name" value="PGP-like_dom2"/>
</dbReference>
<evidence type="ECO:0000313" key="1">
    <source>
        <dbReference type="EMBL" id="REG36564.1"/>
    </source>
</evidence>
<gene>
    <name evidence="1" type="ORF">ATH84_103429</name>
</gene>
<reference evidence="1 2" key="1">
    <citation type="submission" date="2018-08" db="EMBL/GenBank/DDBJ databases">
        <title>Genomic Encyclopedia of Archaeal and Bacterial Type Strains, Phase II (KMG-II): from individual species to whole genera.</title>
        <authorList>
            <person name="Goeker M."/>
        </authorList>
    </citation>
    <scope>NUCLEOTIDE SEQUENCE [LARGE SCALE GENOMIC DNA]</scope>
    <source>
        <strain evidence="1 2">DSM 582</strain>
    </source>
</reference>
<dbReference type="Pfam" id="PF00702">
    <property type="entry name" value="Hydrolase"/>
    <property type="match status" value="1"/>
</dbReference>
<proteinExistence type="predicted"/>
<dbReference type="InterPro" id="IPR006439">
    <property type="entry name" value="HAD-SF_hydro_IA"/>
</dbReference>
<dbReference type="SFLD" id="SFLDS00003">
    <property type="entry name" value="Haloacid_Dehalogenase"/>
    <property type="match status" value="1"/>
</dbReference>
<organism evidence="1 2">
    <name type="scientific">Paracoccus versutus</name>
    <name type="common">Thiobacillus versutus</name>
    <dbReference type="NCBI Taxonomy" id="34007"/>
    <lineage>
        <taxon>Bacteria</taxon>
        <taxon>Pseudomonadati</taxon>
        <taxon>Pseudomonadota</taxon>
        <taxon>Alphaproteobacteria</taxon>
        <taxon>Rhodobacterales</taxon>
        <taxon>Paracoccaceae</taxon>
        <taxon>Paracoccus</taxon>
    </lineage>
</organism>
<dbReference type="GO" id="GO:0050308">
    <property type="term" value="F:sugar-phosphatase activity"/>
    <property type="evidence" value="ECO:0007669"/>
    <property type="project" value="TreeGrafter"/>
</dbReference>
<name>A0AAQ0HEX0_PARVE</name>
<dbReference type="Gene3D" id="1.10.150.240">
    <property type="entry name" value="Putative phosphatase, domain 2"/>
    <property type="match status" value="1"/>
</dbReference>
<evidence type="ECO:0000313" key="2">
    <source>
        <dbReference type="Proteomes" id="UP000256794"/>
    </source>
</evidence>
<dbReference type="PANTHER" id="PTHR43481:SF4">
    <property type="entry name" value="GLYCEROL-1-PHOSPHATE PHOSPHOHYDROLASE 1-RELATED"/>
    <property type="match status" value="1"/>
</dbReference>
<dbReference type="InterPro" id="IPR023214">
    <property type="entry name" value="HAD_sf"/>
</dbReference>
<sequence>MELTQTPGGYEAFLFDMDGTLLTSIPAVERVWTGWAHRVGAPVAEVLAYLHGRRAVDTVRHFAPPHLRIAEEVAWVEAREIEDVDGVVAIAGAIDLLASLAPGRWAVVTSASRRLALRRMAAAGLPLPRIMVTSDDVSRGKPDPEGYRRGAALLGVDIGRCLVFEDTEAGLLAGRAAGAQVIRIAGPHTVPQGEEAPTITDYGGLRVLSGASGMVLSWATEPVGP</sequence>
<dbReference type="Proteomes" id="UP000256794">
    <property type="component" value="Unassembled WGS sequence"/>
</dbReference>
<dbReference type="RefSeq" id="WP_083539246.1">
    <property type="nucleotide sequence ID" value="NZ_CP035286.1"/>
</dbReference>
<dbReference type="AlphaFoldDB" id="A0AAQ0HEX0"/>
<protein>
    <submittedName>
        <fullName evidence="1">Sugar-phosphatase</fullName>
    </submittedName>
</protein>
<dbReference type="EMBL" id="QUMX01000034">
    <property type="protein sequence ID" value="REG36564.1"/>
    <property type="molecule type" value="Genomic_DNA"/>
</dbReference>
<keyword evidence="2" id="KW-1185">Reference proteome</keyword>
<dbReference type="InterPro" id="IPR036412">
    <property type="entry name" value="HAD-like_sf"/>
</dbReference>
<dbReference type="SUPFAM" id="SSF56784">
    <property type="entry name" value="HAD-like"/>
    <property type="match status" value="1"/>
</dbReference>
<dbReference type="PANTHER" id="PTHR43481">
    <property type="entry name" value="FRUCTOSE-1-PHOSPHATE PHOSPHATASE"/>
    <property type="match status" value="1"/>
</dbReference>
<dbReference type="PROSITE" id="PS01228">
    <property type="entry name" value="COF_1"/>
    <property type="match status" value="1"/>
</dbReference>
<dbReference type="Gene3D" id="3.40.50.1000">
    <property type="entry name" value="HAD superfamily/HAD-like"/>
    <property type="match status" value="1"/>
</dbReference>
<comment type="caution">
    <text evidence="1">The sequence shown here is derived from an EMBL/GenBank/DDBJ whole genome shotgun (WGS) entry which is preliminary data.</text>
</comment>
<dbReference type="InterPro" id="IPR051806">
    <property type="entry name" value="HAD-like_SPP"/>
</dbReference>
<dbReference type="NCBIfam" id="TIGR01509">
    <property type="entry name" value="HAD-SF-IA-v3"/>
    <property type="match status" value="1"/>
</dbReference>
<dbReference type="SFLD" id="SFLDG01129">
    <property type="entry name" value="C1.5:_HAD__Beta-PGM__Phosphata"/>
    <property type="match status" value="1"/>
</dbReference>
<accession>A0AAQ0HEX0</accession>